<dbReference type="SUPFAM" id="SSF55874">
    <property type="entry name" value="ATPase domain of HSP90 chaperone/DNA topoisomerase II/histidine kinase"/>
    <property type="match status" value="1"/>
</dbReference>
<keyword evidence="6" id="KW-0808">Transferase</keyword>
<dbReference type="Pfam" id="PF00072">
    <property type="entry name" value="Response_reg"/>
    <property type="match status" value="1"/>
</dbReference>
<feature type="modified residue" description="4-aspartylphosphate" evidence="13">
    <location>
        <position position="990"/>
    </location>
</feature>
<feature type="transmembrane region" description="Helical" evidence="16">
    <location>
        <begin position="381"/>
        <end position="405"/>
    </location>
</feature>
<dbReference type="Pfam" id="PF08448">
    <property type="entry name" value="PAS_4"/>
    <property type="match status" value="1"/>
</dbReference>
<dbReference type="GO" id="GO:0016020">
    <property type="term" value="C:membrane"/>
    <property type="evidence" value="ECO:0007669"/>
    <property type="project" value="UniProtKB-SubCell"/>
</dbReference>
<evidence type="ECO:0000259" key="17">
    <source>
        <dbReference type="PROSITE" id="PS50109"/>
    </source>
</evidence>
<evidence type="ECO:0000256" key="12">
    <source>
        <dbReference type="ARBA" id="ARBA00024867"/>
    </source>
</evidence>
<proteinExistence type="predicted"/>
<dbReference type="InterPro" id="IPR013656">
    <property type="entry name" value="PAS_4"/>
</dbReference>
<comment type="subcellular location">
    <subcellularLocation>
        <location evidence="2">Membrane</location>
    </subcellularLocation>
</comment>
<evidence type="ECO:0000259" key="19">
    <source>
        <dbReference type="PROSITE" id="PS50885"/>
    </source>
</evidence>
<dbReference type="FunFam" id="1.10.287.130:FF:000038">
    <property type="entry name" value="Sensory transduction histidine kinase"/>
    <property type="match status" value="1"/>
</dbReference>
<dbReference type="InterPro" id="IPR036890">
    <property type="entry name" value="HATPase_C_sf"/>
</dbReference>
<comment type="catalytic activity">
    <reaction evidence="1">
        <text>ATP + protein L-histidine = ADP + protein N-phospho-L-histidine.</text>
        <dbReference type="EC" id="2.7.13.3"/>
    </reaction>
</comment>
<keyword evidence="11 16" id="KW-0472">Membrane</keyword>
<dbReference type="Proteomes" id="UP000294813">
    <property type="component" value="Unassembled WGS sequence"/>
</dbReference>
<keyword evidence="14" id="KW-0175">Coiled coil</keyword>
<dbReference type="Gene3D" id="3.30.450.20">
    <property type="entry name" value="PAS domain"/>
    <property type="match status" value="2"/>
</dbReference>
<dbReference type="InterPro" id="IPR004358">
    <property type="entry name" value="Sig_transdc_His_kin-like_C"/>
</dbReference>
<evidence type="ECO:0000256" key="15">
    <source>
        <dbReference type="SAM" id="MobiDB-lite"/>
    </source>
</evidence>
<evidence type="ECO:0000256" key="8">
    <source>
        <dbReference type="ARBA" id="ARBA00022777"/>
    </source>
</evidence>
<dbReference type="PANTHER" id="PTHR45339:SF1">
    <property type="entry name" value="HYBRID SIGNAL TRANSDUCTION HISTIDINE KINASE J"/>
    <property type="match status" value="1"/>
</dbReference>
<dbReference type="SUPFAM" id="SSF55785">
    <property type="entry name" value="PYP-like sensor domain (PAS domain)"/>
    <property type="match status" value="1"/>
</dbReference>
<dbReference type="NCBIfam" id="TIGR00229">
    <property type="entry name" value="sensory_box"/>
    <property type="match status" value="1"/>
</dbReference>
<dbReference type="InterPro" id="IPR035965">
    <property type="entry name" value="PAS-like_dom_sf"/>
</dbReference>
<dbReference type="InterPro" id="IPR036097">
    <property type="entry name" value="HisK_dim/P_sf"/>
</dbReference>
<feature type="compositionally biased region" description="Polar residues" evidence="15">
    <location>
        <begin position="889"/>
        <end position="906"/>
    </location>
</feature>
<feature type="transmembrane region" description="Helical" evidence="16">
    <location>
        <begin position="21"/>
        <end position="43"/>
    </location>
</feature>
<evidence type="ECO:0000256" key="3">
    <source>
        <dbReference type="ARBA" id="ARBA00012438"/>
    </source>
</evidence>
<dbReference type="Gene3D" id="3.30.565.10">
    <property type="entry name" value="Histidine kinase-like ATPase, C-terminal domain"/>
    <property type="match status" value="1"/>
</dbReference>
<evidence type="ECO:0000256" key="9">
    <source>
        <dbReference type="ARBA" id="ARBA00022840"/>
    </source>
</evidence>
<dbReference type="Gene3D" id="3.40.50.2300">
    <property type="match status" value="1"/>
</dbReference>
<dbReference type="GO" id="GO:0000155">
    <property type="term" value="F:phosphorelay sensor kinase activity"/>
    <property type="evidence" value="ECO:0007669"/>
    <property type="project" value="InterPro"/>
</dbReference>
<dbReference type="CDD" id="cd17546">
    <property type="entry name" value="REC_hyHK_CKI1_RcsC-like"/>
    <property type="match status" value="1"/>
</dbReference>
<evidence type="ECO:0000256" key="4">
    <source>
        <dbReference type="ARBA" id="ARBA00018672"/>
    </source>
</evidence>
<evidence type="ECO:0000256" key="13">
    <source>
        <dbReference type="PROSITE-ProRule" id="PRU00169"/>
    </source>
</evidence>
<feature type="compositionally biased region" description="Polar residues" evidence="15">
    <location>
        <begin position="926"/>
        <end position="935"/>
    </location>
</feature>
<feature type="compositionally biased region" description="Low complexity" evidence="15">
    <location>
        <begin position="862"/>
        <end position="882"/>
    </location>
</feature>
<dbReference type="SMART" id="SM00448">
    <property type="entry name" value="REC"/>
    <property type="match status" value="1"/>
</dbReference>
<evidence type="ECO:0000256" key="16">
    <source>
        <dbReference type="SAM" id="Phobius"/>
    </source>
</evidence>
<dbReference type="SMART" id="SM00388">
    <property type="entry name" value="HisKA"/>
    <property type="match status" value="1"/>
</dbReference>
<evidence type="ECO:0000256" key="11">
    <source>
        <dbReference type="ARBA" id="ARBA00023136"/>
    </source>
</evidence>
<dbReference type="InterPro" id="IPR003660">
    <property type="entry name" value="HAMP_dom"/>
</dbReference>
<comment type="function">
    <text evidence="12">May play the central regulatory role in sporulation. It may be an element of the effector pathway responsible for the activation of sporulation genes in response to nutritional stress. Spo0A may act in concert with spo0H (a sigma factor) to control the expression of some genes that are critical to the sporulation process.</text>
</comment>
<sequence>MRKDAANRMKKLPLFRWIWRSYFKTALIPILTIELIFIGIYFYSNEWSKQENTIVVREMADEELRRIANKEAAVIGQQTERVARLTEIYRQETRRAMDLPALLDRTDAARLAYTDDGAYYTTHGGENRSAVFYSGFYPVGAAERDKVARLLHLQPLMATLKHSEPLVAALYVNTFDSLNVIYPYFEVLDQYPKKTDITTFNFYYEADAIHNPEQKVRWTDAYLDPAGNGWMASCIAPVYNGDKLEAVVGIDMTIDTIIKGILNLNIPWNGYGMLVGKDGAILALPGSGEDDWGLQELTTHQYANAVEQNTFKPDFFNLYKRSDVAELAMQVRDADEGLLPLSMNGQKKLVSWSTVTETGWKLLVFVPEANIYEKAQTLRDALWRIGALMVGGMVLFYAVFFVVLYRQSKRVSQDISQPLVAIDEMLKRIGQGEYRQPVPNFPVTELQDTASLLAQMGERLGGVTEDLTKAQEEVAMQAAELRALVVSLEDLIIEVDGDGRLLRLWSQGDDYLIRPRDQLLEQYLHEIIGGEKGQQARRMIKLIAECSEAQTMEIFLPTLSGERWFEMRASLIHKDQGAGTRISILIRHITERKQMQDRLVQAKEEAEQASRAKSEFLSSMSHELRTPMNAILGFAQVLDTDDLSESERDHLQEIQKAGKHLLALINDVLDLSRIESGRLELQTETIDIDDVIDECLTLMQPMAQKMDVDLQKPETSMSGVWIKGDLIRVKQVLLNLISNAIKYNRVQGTVRVGCRKLDEATVAIDVMDTGLGIAQDQWELIFEPFHRSHSKQKTVEGIGVGLTVTKQLVEVMGGRIKLTSVPGQGSHFWMELPLVAKPDTDSAVQQVRPQRPEKREMVPEMVTPVTQAPTASAASPPAAQAPKVRSAASPPTGQTSKARSTASQPKGQAAKTRPGAWSQHGPVATPTPTAEQQDGSVSAQRILLVDDNKANQKLACLLLKKQGYIVDVAVNGEEALAASERETYDVILMDCQMPIMDGFEATRLIRQREAMQGGEAVTIIAMTANAMHGDREKCLQAGMNDYISKPIDPLTIKRMLEQWSVRSEG</sequence>
<evidence type="ECO:0000313" key="20">
    <source>
        <dbReference type="EMBL" id="TCP65154.1"/>
    </source>
</evidence>
<dbReference type="InterPro" id="IPR001789">
    <property type="entry name" value="Sig_transdc_resp-reg_receiver"/>
</dbReference>
<dbReference type="InterPro" id="IPR011006">
    <property type="entry name" value="CheY-like_superfamily"/>
</dbReference>
<protein>
    <recommendedName>
        <fullName evidence="4">Stage 0 sporulation protein A homolog</fullName>
        <ecNumber evidence="3">2.7.13.3</ecNumber>
    </recommendedName>
</protein>
<dbReference type="FunFam" id="3.30.565.10:FF:000006">
    <property type="entry name" value="Sensor histidine kinase WalK"/>
    <property type="match status" value="1"/>
</dbReference>
<organism evidence="20 21">
    <name type="scientific">Heliophilum fasciatum</name>
    <dbReference type="NCBI Taxonomy" id="35700"/>
    <lineage>
        <taxon>Bacteria</taxon>
        <taxon>Bacillati</taxon>
        <taxon>Bacillota</taxon>
        <taxon>Clostridia</taxon>
        <taxon>Eubacteriales</taxon>
        <taxon>Heliobacteriaceae</taxon>
        <taxon>Heliophilum</taxon>
    </lineage>
</organism>
<feature type="domain" description="Response regulatory" evidence="18">
    <location>
        <begin position="941"/>
        <end position="1060"/>
    </location>
</feature>
<feature type="coiled-coil region" evidence="14">
    <location>
        <begin position="585"/>
        <end position="612"/>
    </location>
</feature>
<keyword evidence="16" id="KW-0812">Transmembrane</keyword>
<feature type="region of interest" description="Disordered" evidence="15">
    <location>
        <begin position="839"/>
        <end position="935"/>
    </location>
</feature>
<evidence type="ECO:0000256" key="14">
    <source>
        <dbReference type="SAM" id="Coils"/>
    </source>
</evidence>
<comment type="caution">
    <text evidence="20">The sequence shown here is derived from an EMBL/GenBank/DDBJ whole genome shotgun (WGS) entry which is preliminary data.</text>
</comment>
<dbReference type="SMART" id="SM00387">
    <property type="entry name" value="HATPase_c"/>
    <property type="match status" value="1"/>
</dbReference>
<dbReference type="PROSITE" id="PS50885">
    <property type="entry name" value="HAMP"/>
    <property type="match status" value="1"/>
</dbReference>
<dbReference type="EC" id="2.7.13.3" evidence="3"/>
<dbReference type="InterPro" id="IPR000014">
    <property type="entry name" value="PAS"/>
</dbReference>
<evidence type="ECO:0000256" key="6">
    <source>
        <dbReference type="ARBA" id="ARBA00022679"/>
    </source>
</evidence>
<evidence type="ECO:0000256" key="5">
    <source>
        <dbReference type="ARBA" id="ARBA00022553"/>
    </source>
</evidence>
<dbReference type="EMBL" id="SLXT01000006">
    <property type="protein sequence ID" value="TCP65154.1"/>
    <property type="molecule type" value="Genomic_DNA"/>
</dbReference>
<dbReference type="InterPro" id="IPR005467">
    <property type="entry name" value="His_kinase_dom"/>
</dbReference>
<evidence type="ECO:0000256" key="7">
    <source>
        <dbReference type="ARBA" id="ARBA00022741"/>
    </source>
</evidence>
<keyword evidence="10" id="KW-0902">Two-component regulatory system</keyword>
<keyword evidence="21" id="KW-1185">Reference proteome</keyword>
<evidence type="ECO:0000259" key="18">
    <source>
        <dbReference type="PROSITE" id="PS50110"/>
    </source>
</evidence>
<dbReference type="AlphaFoldDB" id="A0A4R2RPU1"/>
<dbReference type="CDD" id="cd12912">
    <property type="entry name" value="PDC2_MCP_like"/>
    <property type="match status" value="1"/>
</dbReference>
<dbReference type="PROSITE" id="PS50109">
    <property type="entry name" value="HIS_KIN"/>
    <property type="match status" value="1"/>
</dbReference>
<dbReference type="PRINTS" id="PR00344">
    <property type="entry name" value="BCTRLSENSOR"/>
</dbReference>
<keyword evidence="9" id="KW-0067">ATP-binding</keyword>
<accession>A0A4R2RPU1</accession>
<evidence type="ECO:0000256" key="2">
    <source>
        <dbReference type="ARBA" id="ARBA00004370"/>
    </source>
</evidence>
<dbReference type="PANTHER" id="PTHR45339">
    <property type="entry name" value="HYBRID SIGNAL TRANSDUCTION HISTIDINE KINASE J"/>
    <property type="match status" value="1"/>
</dbReference>
<dbReference type="CDD" id="cd00082">
    <property type="entry name" value="HisKA"/>
    <property type="match status" value="1"/>
</dbReference>
<dbReference type="PROSITE" id="PS50110">
    <property type="entry name" value="RESPONSE_REGULATORY"/>
    <property type="match status" value="1"/>
</dbReference>
<evidence type="ECO:0000313" key="21">
    <source>
        <dbReference type="Proteomes" id="UP000294813"/>
    </source>
</evidence>
<reference evidence="20 21" key="1">
    <citation type="submission" date="2019-03" db="EMBL/GenBank/DDBJ databases">
        <title>Genomic Encyclopedia of Type Strains, Phase IV (KMG-IV): sequencing the most valuable type-strain genomes for metagenomic binning, comparative biology and taxonomic classification.</title>
        <authorList>
            <person name="Goeker M."/>
        </authorList>
    </citation>
    <scope>NUCLEOTIDE SEQUENCE [LARGE SCALE GENOMIC DNA]</scope>
    <source>
        <strain evidence="20 21">DSM 11170</strain>
    </source>
</reference>
<name>A0A4R2RPU1_9FIRM</name>
<dbReference type="SUPFAM" id="SSF52172">
    <property type="entry name" value="CheY-like"/>
    <property type="match status" value="1"/>
</dbReference>
<keyword evidence="8" id="KW-0418">Kinase</keyword>
<keyword evidence="16" id="KW-1133">Transmembrane helix</keyword>
<gene>
    <name evidence="20" type="ORF">EDD73_10632</name>
</gene>
<dbReference type="OrthoDB" id="9790669at2"/>
<dbReference type="Pfam" id="PF02518">
    <property type="entry name" value="HATPase_c"/>
    <property type="match status" value="1"/>
</dbReference>
<dbReference type="SUPFAM" id="SSF47384">
    <property type="entry name" value="Homodimeric domain of signal transducing histidine kinase"/>
    <property type="match status" value="1"/>
</dbReference>
<dbReference type="GO" id="GO:0005524">
    <property type="term" value="F:ATP binding"/>
    <property type="evidence" value="ECO:0007669"/>
    <property type="project" value="UniProtKB-KW"/>
</dbReference>
<keyword evidence="7" id="KW-0547">Nucleotide-binding</keyword>
<dbReference type="InterPro" id="IPR003594">
    <property type="entry name" value="HATPase_dom"/>
</dbReference>
<keyword evidence="5 13" id="KW-0597">Phosphoprotein</keyword>
<feature type="domain" description="Histidine kinase" evidence="17">
    <location>
        <begin position="619"/>
        <end position="836"/>
    </location>
</feature>
<feature type="domain" description="HAMP" evidence="19">
    <location>
        <begin position="413"/>
        <end position="465"/>
    </location>
</feature>
<evidence type="ECO:0000256" key="1">
    <source>
        <dbReference type="ARBA" id="ARBA00000085"/>
    </source>
</evidence>
<dbReference type="RefSeq" id="WP_131918573.1">
    <property type="nucleotide sequence ID" value="NZ_JAOQNU010000006.1"/>
</dbReference>
<evidence type="ECO:0000256" key="10">
    <source>
        <dbReference type="ARBA" id="ARBA00023012"/>
    </source>
</evidence>
<dbReference type="InterPro" id="IPR003661">
    <property type="entry name" value="HisK_dim/P_dom"/>
</dbReference>
<dbReference type="Gene3D" id="1.10.287.130">
    <property type="match status" value="1"/>
</dbReference>
<dbReference type="Pfam" id="PF00512">
    <property type="entry name" value="HisKA"/>
    <property type="match status" value="1"/>
</dbReference>